<dbReference type="Proteomes" id="UP000077202">
    <property type="component" value="Unassembled WGS sequence"/>
</dbReference>
<feature type="region of interest" description="Disordered" evidence="3">
    <location>
        <begin position="1"/>
        <end position="56"/>
    </location>
</feature>
<reference evidence="8" key="3">
    <citation type="journal article" date="2020" name="Curr. Biol.">
        <title>Chromatin organization in early land plants reveals an ancestral association between H3K27me3, transposons, and constitutive heterochromatin.</title>
        <authorList>
            <person name="Montgomery S.A."/>
            <person name="Tanizawa Y."/>
            <person name="Galik B."/>
            <person name="Wang N."/>
            <person name="Ito T."/>
            <person name="Mochizuki T."/>
            <person name="Akimcheva S."/>
            <person name="Bowman J.L."/>
            <person name="Cognat V."/>
            <person name="Marechal-Drouard L."/>
            <person name="Ekker H."/>
            <person name="Hong S.F."/>
            <person name="Kohchi T."/>
            <person name="Lin S.S."/>
            <person name="Liu L.D."/>
            <person name="Nakamura Y."/>
            <person name="Valeeva L.R."/>
            <person name="Shakirov E.V."/>
            <person name="Shippen D.E."/>
            <person name="Wei W.L."/>
            <person name="Yagura M."/>
            <person name="Yamaoka S."/>
            <person name="Yamato K.T."/>
            <person name="Liu C."/>
            <person name="Berger F."/>
        </authorList>
    </citation>
    <scope>NUCLEOTIDE SEQUENCE [LARGE SCALE GENOMIC DNA]</scope>
    <source>
        <strain evidence="8">Tak-1</strain>
    </source>
</reference>
<evidence type="ECO:0000256" key="3">
    <source>
        <dbReference type="SAM" id="MobiDB-lite"/>
    </source>
</evidence>
<evidence type="ECO:0000259" key="4">
    <source>
        <dbReference type="PROSITE" id="PS01031"/>
    </source>
</evidence>
<reference evidence="6 7" key="1">
    <citation type="submission" date="2016-03" db="EMBL/GenBank/DDBJ databases">
        <title>Mechanisms controlling the formation of the plant cell surface in tip-growing cells are functionally conserved among land plants.</title>
        <authorList>
            <person name="Honkanen S."/>
            <person name="Jones V.A."/>
            <person name="Morieri G."/>
            <person name="Champion C."/>
            <person name="Hetherington A.J."/>
            <person name="Kelly S."/>
            <person name="Saint-Marcoux D."/>
            <person name="Proust H."/>
            <person name="Prescott H."/>
            <person name="Dolan L."/>
        </authorList>
    </citation>
    <scope>NUCLEOTIDE SEQUENCE [LARGE SCALE GENOMIC DNA]</scope>
    <source>
        <strain evidence="7">cv. Tak-1 and cv. Tak-2</strain>
        <tissue evidence="6">Whole gametophyte</tissue>
    </source>
</reference>
<evidence type="ECO:0000313" key="5">
    <source>
        <dbReference type="EMBL" id="BBN15573.1"/>
    </source>
</evidence>
<dbReference type="AlphaFoldDB" id="A0A176VTU2"/>
<feature type="compositionally biased region" description="Basic residues" evidence="3">
    <location>
        <begin position="118"/>
        <end position="129"/>
    </location>
</feature>
<dbReference type="CDD" id="cd06464">
    <property type="entry name" value="ACD_sHsps-like"/>
    <property type="match status" value="1"/>
</dbReference>
<dbReference type="SUPFAM" id="SSF49764">
    <property type="entry name" value="HSP20-like chaperones"/>
    <property type="match status" value="1"/>
</dbReference>
<dbReference type="Pfam" id="PF05641">
    <property type="entry name" value="Agenet"/>
    <property type="match status" value="1"/>
</dbReference>
<feature type="region of interest" description="Disordered" evidence="3">
    <location>
        <begin position="675"/>
        <end position="733"/>
    </location>
</feature>
<dbReference type="SMART" id="SM00743">
    <property type="entry name" value="Agenet"/>
    <property type="match status" value="2"/>
</dbReference>
<sequence length="878" mass="98183">MEEAKTKEDGQESQDLKLGLSDDGKDSPTAVAPASEVPPDQPTEGPGYLQEGELVEVKQNDKGLRGSWHPAVIVQVLPGKRVVEYEELVTPDGLEKLKETIPFRDSSKSGSRALRGSAKPKKWKLRIRPRPPPAPSSSTNTWIAGTCVDCFYQDAWWEGILKEDLIDESDKKVVASKTVVTVYFPDEKDVSEHDVTNLRPTQDWDEKTGTWNQRPSHPTLASFKKQSRDERKATTTEAEDPREIDQPQGNIALDFENAGEASGDPTFEHLDEEEDSITYPQMEQGDGTHAASSDTDGAATQWRQRLKDAGWKVNVTTLESGKRKWSYGPPESQGADNQSPKLFSTLSSAAAEFTKLLQEQIVSEDDSTIFTLKDVTSSRVANSDPNESATISNTAIVVIPEADKEPNQHQLELTEDEARACLTEKGWSVNKIIRHHGRIQWQYKAPGLSDKPILIFHTLCGAIEEYNRRLKTSADGDGQAELPIGLIRTKQVSNKTRKRTEDNDHKSIKRTHCSVEPEGMEISTGGKSDSDPDIDLLADTFAKSFRQDSQDPSHYPSEVEMDHQDNRCTNSDKKTPVRCTPEGEKYMNELQIEVDTDEAREYLREAGWTIREIVRKGRTSWFYKAPAFGSSPAATYQSLSNAMSEYNSRVVSTNQVGVEQRPLFVLRNRSGKKLRNLHRKTDEGISPRTNMDDVDQNPSCGTGTAPRADTNPSSVTREQGRRFFPPREDERESEKEFVAISSPEEISANAVEPLAFASSINEDVKSVVRKPFGSLIGDVFEDDRVYLLQVYVLDFKKEQLQLYVEGDSLVIKGTYFIDNPHSDNKFSTKHSGALSCRLMLPDDVIHASITASQLKPETLHLTLRKAVIPLKKFQISIK</sequence>
<evidence type="ECO:0000256" key="2">
    <source>
        <dbReference type="RuleBase" id="RU003616"/>
    </source>
</evidence>
<dbReference type="Proteomes" id="UP001162541">
    <property type="component" value="Chromosome 6"/>
</dbReference>
<dbReference type="InterPro" id="IPR014002">
    <property type="entry name" value="Agenet_dom_plant"/>
</dbReference>
<dbReference type="PANTHER" id="PTHR31917">
    <property type="entry name" value="AGENET DOMAIN-CONTAINING PROTEIN-RELATED"/>
    <property type="match status" value="1"/>
</dbReference>
<dbReference type="EMBL" id="AP019871">
    <property type="protein sequence ID" value="BBN15573.1"/>
    <property type="molecule type" value="Genomic_DNA"/>
</dbReference>
<organism evidence="6 7">
    <name type="scientific">Marchantia polymorpha subsp. ruderalis</name>
    <dbReference type="NCBI Taxonomy" id="1480154"/>
    <lineage>
        <taxon>Eukaryota</taxon>
        <taxon>Viridiplantae</taxon>
        <taxon>Streptophyta</taxon>
        <taxon>Embryophyta</taxon>
        <taxon>Marchantiophyta</taxon>
        <taxon>Marchantiopsida</taxon>
        <taxon>Marchantiidae</taxon>
        <taxon>Marchantiales</taxon>
        <taxon>Marchantiaceae</taxon>
        <taxon>Marchantia</taxon>
    </lineage>
</organism>
<dbReference type="CDD" id="cd20405">
    <property type="entry name" value="Tudor_Agenet_AtDUF_rpt1_3"/>
    <property type="match status" value="1"/>
</dbReference>
<feature type="region of interest" description="Disordered" evidence="3">
    <location>
        <begin position="321"/>
        <end position="341"/>
    </location>
</feature>
<proteinExistence type="inferred from homology"/>
<evidence type="ECO:0000313" key="8">
    <source>
        <dbReference type="Proteomes" id="UP001162541"/>
    </source>
</evidence>
<dbReference type="PANTHER" id="PTHR31917:SF147">
    <property type="entry name" value="AGENET DOMAIN-CONTAINING PROTEIN"/>
    <property type="match status" value="1"/>
</dbReference>
<dbReference type="Gene3D" id="2.60.40.790">
    <property type="match status" value="1"/>
</dbReference>
<keyword evidence="7" id="KW-1185">Reference proteome</keyword>
<name>A0A176VTU2_MARPO</name>
<protein>
    <recommendedName>
        <fullName evidence="4">SHSP domain-containing protein</fullName>
    </recommendedName>
</protein>
<feature type="region of interest" description="Disordered" evidence="3">
    <location>
        <begin position="104"/>
        <end position="139"/>
    </location>
</feature>
<dbReference type="InterPro" id="IPR002068">
    <property type="entry name" value="A-crystallin/Hsp20_dom"/>
</dbReference>
<accession>A0A176VTU2</accession>
<feature type="region of interest" description="Disordered" evidence="3">
    <location>
        <begin position="281"/>
        <end position="301"/>
    </location>
</feature>
<feature type="domain" description="SHSP" evidence="4">
    <location>
        <begin position="763"/>
        <end position="878"/>
    </location>
</feature>
<feature type="compositionally biased region" description="Basic and acidic residues" evidence="3">
    <location>
        <begin position="226"/>
        <end position="245"/>
    </location>
</feature>
<dbReference type="PROSITE" id="PS01031">
    <property type="entry name" value="SHSP"/>
    <property type="match status" value="1"/>
</dbReference>
<dbReference type="EMBL" id="AP019871">
    <property type="protein sequence ID" value="BBN15574.1"/>
    <property type="molecule type" value="Genomic_DNA"/>
</dbReference>
<feature type="compositionally biased region" description="Basic and acidic residues" evidence="3">
    <location>
        <begin position="1"/>
        <end position="10"/>
    </location>
</feature>
<dbReference type="Pfam" id="PF00011">
    <property type="entry name" value="HSP20"/>
    <property type="match status" value="1"/>
</dbReference>
<dbReference type="InterPro" id="IPR008395">
    <property type="entry name" value="Agenet-like_dom"/>
</dbReference>
<evidence type="ECO:0000313" key="7">
    <source>
        <dbReference type="Proteomes" id="UP000077202"/>
    </source>
</evidence>
<evidence type="ECO:0000256" key="1">
    <source>
        <dbReference type="PROSITE-ProRule" id="PRU00285"/>
    </source>
</evidence>
<feature type="region of interest" description="Disordered" evidence="3">
    <location>
        <begin position="546"/>
        <end position="576"/>
    </location>
</feature>
<reference evidence="5" key="2">
    <citation type="journal article" date="2019" name="Curr. Biol.">
        <title>Chromatin organization in early land plants reveals an ancestral association between H3K27me3, transposons, and constitutive heterochromatin.</title>
        <authorList>
            <person name="Montgomery S.A."/>
            <person name="Tanizawa Y."/>
            <person name="Galik B."/>
            <person name="Wang N."/>
            <person name="Ito T."/>
            <person name="Mochizuki T."/>
            <person name="Akimcheva S."/>
            <person name="Bowman J."/>
            <person name="Cognat V."/>
            <person name="Drouard L."/>
            <person name="Ekker H."/>
            <person name="Houng S."/>
            <person name="Kohchi T."/>
            <person name="Lin S."/>
            <person name="Liu L.D."/>
            <person name="Nakamura Y."/>
            <person name="Valeeva L.R."/>
            <person name="Shakirov E.V."/>
            <person name="Shippen D.E."/>
            <person name="Wei W."/>
            <person name="Yagura M."/>
            <person name="Yamaoka S."/>
            <person name="Yamato K.T."/>
            <person name="Liu C."/>
            <person name="Berger F."/>
        </authorList>
    </citation>
    <scope>NUCLEOTIDE SEQUENCE [LARGE SCALE GENOMIC DNA]</scope>
    <source>
        <strain evidence="5">Tak-1</strain>
    </source>
</reference>
<feature type="compositionally biased region" description="Basic and acidic residues" evidence="3">
    <location>
        <begin position="192"/>
        <end position="208"/>
    </location>
</feature>
<evidence type="ECO:0000313" key="6">
    <source>
        <dbReference type="EMBL" id="OAE24220.1"/>
    </source>
</evidence>
<dbReference type="InterPro" id="IPR008978">
    <property type="entry name" value="HSP20-like_chaperone"/>
</dbReference>
<feature type="region of interest" description="Disordered" evidence="3">
    <location>
        <begin position="192"/>
        <end position="250"/>
    </location>
</feature>
<comment type="similarity">
    <text evidence="1 2">Belongs to the small heat shock protein (HSP20) family.</text>
</comment>
<gene>
    <name evidence="6" type="ORF">AXG93_2752s2370</name>
    <name evidence="5" type="ORF">Mp_6g20670</name>
</gene>
<dbReference type="EMBL" id="LVLJ01002675">
    <property type="protein sequence ID" value="OAE24220.1"/>
    <property type="molecule type" value="Genomic_DNA"/>
</dbReference>
<feature type="compositionally biased region" description="Basic and acidic residues" evidence="3">
    <location>
        <begin position="560"/>
        <end position="576"/>
    </location>
</feature>
<feature type="compositionally biased region" description="Basic and acidic residues" evidence="3">
    <location>
        <begin position="718"/>
        <end position="733"/>
    </location>
</feature>